<keyword evidence="5" id="KW-0862">Zinc</keyword>
<dbReference type="GO" id="GO:0008237">
    <property type="term" value="F:metallopeptidase activity"/>
    <property type="evidence" value="ECO:0007669"/>
    <property type="project" value="UniProtKB-KW"/>
</dbReference>
<evidence type="ECO:0000256" key="6">
    <source>
        <dbReference type="ARBA" id="ARBA00023049"/>
    </source>
</evidence>
<dbReference type="Gene3D" id="3.40.140.10">
    <property type="entry name" value="Cytidine Deaminase, domain 2"/>
    <property type="match status" value="1"/>
</dbReference>
<dbReference type="PANTHER" id="PTHR30471:SF3">
    <property type="entry name" value="UPF0758 PROTEIN YEES-RELATED"/>
    <property type="match status" value="1"/>
</dbReference>
<keyword evidence="2" id="KW-0645">Protease</keyword>
<dbReference type="InterPro" id="IPR046778">
    <property type="entry name" value="UPF0758_N"/>
</dbReference>
<gene>
    <name evidence="8" type="ORF">ERS852456_00434</name>
</gene>
<comment type="similarity">
    <text evidence="1 7">Belongs to the UPF0758 family.</text>
</comment>
<keyword evidence="3" id="KW-0479">Metal-binding</keyword>
<dbReference type="Pfam" id="PF04002">
    <property type="entry name" value="RadC"/>
    <property type="match status" value="1"/>
</dbReference>
<evidence type="ECO:0000256" key="5">
    <source>
        <dbReference type="ARBA" id="ARBA00022833"/>
    </source>
</evidence>
<evidence type="ECO:0000256" key="7">
    <source>
        <dbReference type="RuleBase" id="RU003797"/>
    </source>
</evidence>
<evidence type="ECO:0000313" key="8">
    <source>
        <dbReference type="EMBL" id="CUN64184.1"/>
    </source>
</evidence>
<dbReference type="InterPro" id="IPR025657">
    <property type="entry name" value="RadC_JAB"/>
</dbReference>
<reference evidence="8 9" key="1">
    <citation type="submission" date="2015-09" db="EMBL/GenBank/DDBJ databases">
        <authorList>
            <consortium name="Pathogen Informatics"/>
        </authorList>
    </citation>
    <scope>NUCLEOTIDE SEQUENCE [LARGE SCALE GENOMIC DNA]</scope>
    <source>
        <strain evidence="8 9">2789STDY5834841</strain>
    </source>
</reference>
<protein>
    <submittedName>
        <fullName evidence="8">DNA repair protein RadC</fullName>
    </submittedName>
</protein>
<evidence type="ECO:0000256" key="3">
    <source>
        <dbReference type="ARBA" id="ARBA00022723"/>
    </source>
</evidence>
<evidence type="ECO:0000256" key="4">
    <source>
        <dbReference type="ARBA" id="ARBA00022801"/>
    </source>
</evidence>
<dbReference type="GO" id="GO:0046872">
    <property type="term" value="F:metal ion binding"/>
    <property type="evidence" value="ECO:0007669"/>
    <property type="project" value="UniProtKB-KW"/>
</dbReference>
<dbReference type="Proteomes" id="UP000095787">
    <property type="component" value="Unassembled WGS sequence"/>
</dbReference>
<sequence>MEKINTIKEMYKEDRPYEKCEKFGAENLTDTELLAILIRTGTKGENSLELSRKLLYKNGFHNGLAGIHKWSLDELIQIKGIGKVKAIQLVCLSELSKRLARTSTVGKLDFSSPRTIADYYMEDMRHRTREILKLIFLNTRCRLIGECNVSEGTIDSALVSPRELFIEAFKRNAYGIILLHNHPGGDPTPSREDVMITRRIYEAGELLGIRLFDHIVIGDNCFVSMKEKGFFGK</sequence>
<accession>A0A173YJR7</accession>
<proteinExistence type="inferred from homology"/>
<dbReference type="NCBIfam" id="NF000642">
    <property type="entry name" value="PRK00024.1"/>
    <property type="match status" value="1"/>
</dbReference>
<dbReference type="Pfam" id="PF20582">
    <property type="entry name" value="UPF0758_N"/>
    <property type="match status" value="1"/>
</dbReference>
<dbReference type="AlphaFoldDB" id="A0A173YJR7"/>
<dbReference type="CDD" id="cd08071">
    <property type="entry name" value="MPN_DUF2466"/>
    <property type="match status" value="1"/>
</dbReference>
<dbReference type="InterPro" id="IPR037518">
    <property type="entry name" value="MPN"/>
</dbReference>
<evidence type="ECO:0000256" key="2">
    <source>
        <dbReference type="ARBA" id="ARBA00022670"/>
    </source>
</evidence>
<dbReference type="EMBL" id="CYZO01000004">
    <property type="protein sequence ID" value="CUN64184.1"/>
    <property type="molecule type" value="Genomic_DNA"/>
</dbReference>
<evidence type="ECO:0000256" key="1">
    <source>
        <dbReference type="ARBA" id="ARBA00010243"/>
    </source>
</evidence>
<name>A0A173YJR7_9FIRM</name>
<dbReference type="GO" id="GO:0006508">
    <property type="term" value="P:proteolysis"/>
    <property type="evidence" value="ECO:0007669"/>
    <property type="project" value="UniProtKB-KW"/>
</dbReference>
<dbReference type="PROSITE" id="PS50249">
    <property type="entry name" value="MPN"/>
    <property type="match status" value="1"/>
</dbReference>
<dbReference type="PANTHER" id="PTHR30471">
    <property type="entry name" value="DNA REPAIR PROTEIN RADC"/>
    <property type="match status" value="1"/>
</dbReference>
<evidence type="ECO:0000313" key="9">
    <source>
        <dbReference type="Proteomes" id="UP000095787"/>
    </source>
</evidence>
<keyword evidence="4" id="KW-0378">Hydrolase</keyword>
<dbReference type="NCBIfam" id="TIGR00608">
    <property type="entry name" value="radc"/>
    <property type="match status" value="1"/>
</dbReference>
<dbReference type="RefSeq" id="WP_004845116.1">
    <property type="nucleotide sequence ID" value="NZ_AP028249.1"/>
</dbReference>
<keyword evidence="6" id="KW-0482">Metalloprotease</keyword>
<organism evidence="8 9">
    <name type="scientific">[Ruminococcus] torques</name>
    <dbReference type="NCBI Taxonomy" id="33039"/>
    <lineage>
        <taxon>Bacteria</taxon>
        <taxon>Bacillati</taxon>
        <taxon>Bacillota</taxon>
        <taxon>Clostridia</taxon>
        <taxon>Lachnospirales</taxon>
        <taxon>Lachnospiraceae</taxon>
        <taxon>Mediterraneibacter</taxon>
    </lineage>
</organism>
<dbReference type="InterPro" id="IPR001405">
    <property type="entry name" value="UPF0758"/>
</dbReference>